<feature type="site" description="Lowers pKa of active site Cys" evidence="3">
    <location>
        <position position="328"/>
    </location>
</feature>
<comment type="caution">
    <text evidence="6">The sequence shown here is derived from an EMBL/GenBank/DDBJ whole genome shotgun (WGS) entry which is preliminary data.</text>
</comment>
<evidence type="ECO:0000313" key="6">
    <source>
        <dbReference type="EMBL" id="KAG0663765.1"/>
    </source>
</evidence>
<evidence type="ECO:0000256" key="2">
    <source>
        <dbReference type="PIRSR" id="PIRSR015753-2"/>
    </source>
</evidence>
<gene>
    <name evidence="6" type="ORF">C6P45_000748</name>
    <name evidence="5" type="ORF">C6P45_001206</name>
    <name evidence="4" type="ORF">C6P45_002751</name>
</gene>
<evidence type="ECO:0000256" key="1">
    <source>
        <dbReference type="PIRSR" id="PIRSR015753-1"/>
    </source>
</evidence>
<dbReference type="PANTHER" id="PTHR32419">
    <property type="entry name" value="GLUTATHIONYL-HYDROQUINONE REDUCTASE"/>
    <property type="match status" value="1"/>
</dbReference>
<dbReference type="Gene3D" id="3.40.30.10">
    <property type="entry name" value="Glutaredoxin"/>
    <property type="match status" value="1"/>
</dbReference>
<protein>
    <recommendedName>
        <fullName evidence="8">GST N-terminal domain-containing protein</fullName>
    </recommendedName>
</protein>
<dbReference type="Proteomes" id="UP000750334">
    <property type="component" value="Unassembled WGS sequence"/>
</dbReference>
<reference evidence="6 7" key="1">
    <citation type="submission" date="2020-11" db="EMBL/GenBank/DDBJ databases">
        <title>Kefir isolates.</title>
        <authorList>
            <person name="Marcisauskas S."/>
            <person name="Kim Y."/>
            <person name="Blasche S."/>
        </authorList>
    </citation>
    <scope>NUCLEOTIDE SEQUENCE [LARGE SCALE GENOMIC DNA]</scope>
    <source>
        <strain evidence="6 7">OG2</strain>
    </source>
</reference>
<dbReference type="EMBL" id="PUHR01000266">
    <property type="protein sequence ID" value="KAG0656198.1"/>
    <property type="molecule type" value="Genomic_DNA"/>
</dbReference>
<organism evidence="6 7">
    <name type="scientific">Maudiozyma exigua</name>
    <name type="common">Yeast</name>
    <name type="synonym">Kazachstania exigua</name>
    <dbReference type="NCBI Taxonomy" id="34358"/>
    <lineage>
        <taxon>Eukaryota</taxon>
        <taxon>Fungi</taxon>
        <taxon>Dikarya</taxon>
        <taxon>Ascomycota</taxon>
        <taxon>Saccharomycotina</taxon>
        <taxon>Saccharomycetes</taxon>
        <taxon>Saccharomycetales</taxon>
        <taxon>Saccharomycetaceae</taxon>
        <taxon>Maudiozyma</taxon>
    </lineage>
</organism>
<dbReference type="AlphaFoldDB" id="A0A9P6W3P2"/>
<dbReference type="InterPro" id="IPR036282">
    <property type="entry name" value="Glutathione-S-Trfase_C_sf"/>
</dbReference>
<dbReference type="CDD" id="cd03190">
    <property type="entry name" value="GST_C_Omega_like"/>
    <property type="match status" value="1"/>
</dbReference>
<keyword evidence="7" id="KW-1185">Reference proteome</keyword>
<feature type="binding site" evidence="2">
    <location>
        <position position="69"/>
    </location>
    <ligand>
        <name>glutathione</name>
        <dbReference type="ChEBI" id="CHEBI:57925"/>
    </ligand>
</feature>
<sequence>MTTTITQFTETISEGHPIYRPEKGRYWLYLSAGCPFAHRVWITRALKNLTGVIGVTVVHWKLAGEGNQWKLVKGDKADLDNAPYTIDGGIKSSTYNTSTLFGNLSDDNEVPFVDGTVDPNYGITHLKELYDMMPDVKYTGTYEFPVLWDLKTKTIVNNNWDQLPEILNSAFSDLEETQETIDIVPQLFEKEIHEFNDWMTTHINFAVYEVGLAKEQNIYEKNLVQFYKDLDMIEQKLEHIYTTLQQKYGTESEILKHLFLFNEQITESDIRLYTTIVRFDPVYTVHFKLNWRTIRNDYKFTHLWLRNLYWNHKAFGATTNFNHMKLLYFRSQLEANPNGLVPYGPEKNILEL</sequence>
<dbReference type="Gene3D" id="1.20.1050.10">
    <property type="match status" value="1"/>
</dbReference>
<evidence type="ECO:0000256" key="3">
    <source>
        <dbReference type="PIRSR" id="PIRSR015753-3"/>
    </source>
</evidence>
<feature type="site" description="Lowers pKa of active site Cys" evidence="3">
    <location>
        <position position="283"/>
    </location>
</feature>
<evidence type="ECO:0000313" key="5">
    <source>
        <dbReference type="EMBL" id="KAG0662156.1"/>
    </source>
</evidence>
<dbReference type="InterPro" id="IPR047047">
    <property type="entry name" value="GST_Omega-like_C"/>
</dbReference>
<name>A0A9P6W3P2_MAUEX</name>
<dbReference type="PIRSF" id="PIRSF015753">
    <property type="entry name" value="GST"/>
    <property type="match status" value="1"/>
</dbReference>
<dbReference type="OrthoDB" id="2309723at2759"/>
<feature type="active site" description="Nucleophile" evidence="1">
    <location>
        <position position="34"/>
    </location>
</feature>
<feature type="active site" description="Proton donor/acceptor" evidence="1">
    <location>
        <position position="208"/>
    </location>
</feature>
<dbReference type="InterPro" id="IPR016639">
    <property type="entry name" value="GST_Omega/GSH"/>
</dbReference>
<dbReference type="PANTHER" id="PTHR32419:SF6">
    <property type="entry name" value="GLUTATHIONE S-TRANSFERASE OMEGA-LIKE 1-RELATED"/>
    <property type="match status" value="1"/>
</dbReference>
<evidence type="ECO:0000313" key="7">
    <source>
        <dbReference type="Proteomes" id="UP000750334"/>
    </source>
</evidence>
<dbReference type="Pfam" id="PF13410">
    <property type="entry name" value="GST_C_2"/>
    <property type="match status" value="1"/>
</dbReference>
<evidence type="ECO:0000313" key="4">
    <source>
        <dbReference type="EMBL" id="KAG0656198.1"/>
    </source>
</evidence>
<dbReference type="EMBL" id="PUHR01000150">
    <property type="protein sequence ID" value="KAG0662156.1"/>
    <property type="molecule type" value="Genomic_DNA"/>
</dbReference>
<dbReference type="GO" id="GO:0004364">
    <property type="term" value="F:glutathione transferase activity"/>
    <property type="evidence" value="ECO:0007669"/>
    <property type="project" value="InterPro"/>
</dbReference>
<dbReference type="InterPro" id="IPR036249">
    <property type="entry name" value="Thioredoxin-like_sf"/>
</dbReference>
<dbReference type="SUPFAM" id="SSF47616">
    <property type="entry name" value="GST C-terminal domain-like"/>
    <property type="match status" value="1"/>
</dbReference>
<dbReference type="SUPFAM" id="SSF52833">
    <property type="entry name" value="Thioredoxin-like"/>
    <property type="match status" value="1"/>
</dbReference>
<dbReference type="GO" id="GO:0005737">
    <property type="term" value="C:cytoplasm"/>
    <property type="evidence" value="ECO:0007669"/>
    <property type="project" value="TreeGrafter"/>
</dbReference>
<evidence type="ECO:0008006" key="8">
    <source>
        <dbReference type="Google" id="ProtNLM"/>
    </source>
</evidence>
<proteinExistence type="predicted"/>
<accession>A0A9P6W3P2</accession>
<dbReference type="EMBL" id="PUHR01000128">
    <property type="protein sequence ID" value="KAG0663765.1"/>
    <property type="molecule type" value="Genomic_DNA"/>
</dbReference>